<feature type="compositionally biased region" description="Basic and acidic residues" evidence="1">
    <location>
        <begin position="1176"/>
        <end position="1203"/>
    </location>
</feature>
<proteinExistence type="predicted"/>
<evidence type="ECO:0000313" key="2">
    <source>
        <dbReference type="EMBL" id="CCC51247.1"/>
    </source>
</evidence>
<feature type="region of interest" description="Disordered" evidence="1">
    <location>
        <begin position="750"/>
        <end position="775"/>
    </location>
</feature>
<feature type="region of interest" description="Disordered" evidence="1">
    <location>
        <begin position="272"/>
        <end position="309"/>
    </location>
</feature>
<dbReference type="EMBL" id="HE573026">
    <property type="protein sequence ID" value="CCC51247.1"/>
    <property type="molecule type" value="Genomic_DNA"/>
</dbReference>
<name>G0U5U6_TRYVY</name>
<feature type="region of interest" description="Disordered" evidence="1">
    <location>
        <begin position="1176"/>
        <end position="1211"/>
    </location>
</feature>
<feature type="region of interest" description="Disordered" evidence="1">
    <location>
        <begin position="1"/>
        <end position="26"/>
    </location>
</feature>
<gene>
    <name evidence="2" type="ORF">TVY486_1003000</name>
</gene>
<dbReference type="InterPro" id="IPR048732">
    <property type="entry name" value="CFA69"/>
</dbReference>
<feature type="region of interest" description="Disordered" evidence="1">
    <location>
        <begin position="154"/>
        <end position="178"/>
    </location>
</feature>
<organism evidence="2">
    <name type="scientific">Trypanosoma vivax (strain Y486)</name>
    <dbReference type="NCBI Taxonomy" id="1055687"/>
    <lineage>
        <taxon>Eukaryota</taxon>
        <taxon>Discoba</taxon>
        <taxon>Euglenozoa</taxon>
        <taxon>Kinetoplastea</taxon>
        <taxon>Metakinetoplastina</taxon>
        <taxon>Trypanosomatida</taxon>
        <taxon>Trypanosomatidae</taxon>
        <taxon>Trypanosoma</taxon>
        <taxon>Duttonella</taxon>
    </lineage>
</organism>
<feature type="compositionally biased region" description="Polar residues" evidence="1">
    <location>
        <begin position="279"/>
        <end position="309"/>
    </location>
</feature>
<dbReference type="PANTHER" id="PTHR14716:SF0">
    <property type="entry name" value="CILIA- AND FLAGELLA-ASSOCIATED PROTEIN 69"/>
    <property type="match status" value="1"/>
</dbReference>
<feature type="region of interest" description="Disordered" evidence="1">
    <location>
        <begin position="379"/>
        <end position="399"/>
    </location>
</feature>
<dbReference type="VEuPathDB" id="TriTrypDB:TvY486_1003000"/>
<protein>
    <submittedName>
        <fullName evidence="2">Uncharacterized protein</fullName>
    </submittedName>
</protein>
<sequence length="1825" mass="201468">MCDTSQVREGHTVRPPAQKLQEAERQPGTAELTVYCASLDGTSGNVHGCFQTREAHAYLNRRVSNILSQIKCSSSASHYDRHRVEIDELLRCDAPMGFTPSMVLSGIPKILHLLTEAVRTRQLQDTNVVDTQAMRALSPLRKSRRNSLVLNPFIKPTCSGNGRPNQRRSGAALGHEGPHQGIESVCGNGCPVQASSKSLDITAFLPPLVRRPERTDPAVKSQTVVTTARSVESSKLSPEVKMLSFPAASSSLKKNTWDCGLLARKRLDTSIEGAGAGETSPQATQLDSSRKQQSSTGAEETTTQRCINSAESDEYTPLLPDIPSAIEAMLFHCALPLVCLTPEDHSLRAAAVRALVSAMSSLVSITWNQNENLYQTLQAKDSDKDSEDGSSSKCSSELDSNEQLDNAEKSCIKACSRIRRTALQSLLVLLFMVSEENETDLNKHFASRDKKFYEAHGADEPQDPLLDAAVDFVLECKQLSMQDTNKDKDERTRSSSAGSLFAIKSKDREFMLNKRRSVGVCSSSSQHFDALRRLSYMTRLSVYNNTVALDMLLPLLKRWTFLLNYHVQDNDIVDSVRASILNASSFSPHNVENLKQKEARASIMIAQELGSQLHAGPASEAPVAPAAATDPPPVVVKSTVISSEDMEEICLLLRIALQLSKYKHHAMCASYIVPNVEFQCDITPCSLPVLLCLTMARCVEGDKCLPLCIESLWNLLEVIPDETMQRIFLHTRCETAFASNDHTSVVSSVYSGADRNKEDTSNSEKKSTECHSAPSPAWLTASESLLRSFIQLLLTGHRLRHREMRNDILVLMQIMLKRHTGFLIDVSKGVHRPNEASQQSLFLPHTTVKAINSMAITVFDLTCGAELQTCGRTAKLTGCPVDDLMRNHTVLSPTTRKENLQFKVLGWRMLEAFHAWQHALPTIASHHRLLQTQMGSNSAIATSTIGEGANLPNLDLCGLGFIEALLMYVDTNCNNKYVVAWSKEDLMDLQEEAWSILLTLVESAVQLRMCNNNVISASQTDCPKSETQGYRSEETIEKENEMFLLGADEIFVSKNGIKTTIRYIQETMYDGVSATTNSAFRLLSVLSRCDAHRAALLGAKEPTSPCVEEPQPVLLVIVVQVIQWCLQCVERRARLGNTASSIPPYSKSGNALNRAFSSKTNSNNYSKRSNEWSCKSEARSVHSLRDDKEKIKTKRQMEQEPHKASSCASANSHEIASTTTANDSPLHFPAQIADVLLNCLILLYNVTGGTASQQAETQNAFIAMNGVSLILKLIWNSLTPLETGKARFFVRKKNDEQLCAALNCVRVFIRGNKESQAQFVQEDGVHVLLAVVEALAHGSKGAEHFSVENRHPSLPLVLAILSDLLYECADARDVFVKWCSYEVENKEVADDHRVNAVQLLLRLWEEDFSVVTNNVEWPLLTSHDITPVRETSVAQGSNLKKSCDVDGGSMVSRKTSPNSMSFTKPCSILANLRHADETVSGEIDNGKEGPPVDVPLFHANTWGLELLGLRGRACVGAELRRRYAELEKRERSFFDTSVCPFSSSQSWERLSTSICRTLGLRVFVYSCLAAAGFERIASMKLNPMERVKLLHITALPSICKDEVWGAIAESVDMRGRAIVIPVANSGFDDMTDFCGNVLSTPPTTSLISPIEPDLENLVKVLRDVDARSEELYRLTRVSIDTNTAHEVEEAQRCLFSLLRRDKNDPAPWSYLELGCVYSAGSVSSAKSGASFAFGRASFRSERGASVDAKNHLLHESAGGGVAGGVGVQVTTGKGEWKDESTQTPNVSNKVSILKKRKEMQEMIKRSFQYCTPLQPNQLLLSKYNM</sequence>
<feature type="compositionally biased region" description="Polar residues" evidence="1">
    <location>
        <begin position="158"/>
        <end position="168"/>
    </location>
</feature>
<evidence type="ECO:0000256" key="1">
    <source>
        <dbReference type="SAM" id="MobiDB-lite"/>
    </source>
</evidence>
<feature type="compositionally biased region" description="Basic and acidic residues" evidence="1">
    <location>
        <begin position="754"/>
        <end position="769"/>
    </location>
</feature>
<dbReference type="PANTHER" id="PTHR14716">
    <property type="entry name" value="CILIA- AND FLAGELLA-ASSOCIATED PROTEIN 69"/>
    <property type="match status" value="1"/>
</dbReference>
<reference evidence="2" key="1">
    <citation type="journal article" date="2012" name="Proc. Natl. Acad. Sci. U.S.A.">
        <title>Antigenic diversity is generated by distinct evolutionary mechanisms in African trypanosome species.</title>
        <authorList>
            <person name="Jackson A.P."/>
            <person name="Berry A."/>
            <person name="Aslett M."/>
            <person name="Allison H.C."/>
            <person name="Burton P."/>
            <person name="Vavrova-Anderson J."/>
            <person name="Brown R."/>
            <person name="Browne H."/>
            <person name="Corton N."/>
            <person name="Hauser H."/>
            <person name="Gamble J."/>
            <person name="Gilderthorp R."/>
            <person name="Marcello L."/>
            <person name="McQuillan J."/>
            <person name="Otto T.D."/>
            <person name="Quail M.A."/>
            <person name="Sanders M.J."/>
            <person name="van Tonder A."/>
            <person name="Ginger M.L."/>
            <person name="Field M.C."/>
            <person name="Barry J.D."/>
            <person name="Hertz-Fowler C."/>
            <person name="Berriman M."/>
        </authorList>
    </citation>
    <scope>NUCLEOTIDE SEQUENCE</scope>
    <source>
        <strain evidence="2">Y486</strain>
    </source>
</reference>
<accession>G0U5U6</accession>
<feature type="compositionally biased region" description="Low complexity" evidence="1">
    <location>
        <begin position="389"/>
        <end position="398"/>
    </location>
</feature>
<feature type="compositionally biased region" description="Basic and acidic residues" evidence="1">
    <location>
        <begin position="1"/>
        <end position="12"/>
    </location>
</feature>